<dbReference type="AlphaFoldDB" id="A0A210R422"/>
<dbReference type="EMBL" id="NEDP02000506">
    <property type="protein sequence ID" value="OWF55705.1"/>
    <property type="molecule type" value="Genomic_DNA"/>
</dbReference>
<feature type="signal peptide" evidence="1">
    <location>
        <begin position="1"/>
        <end position="21"/>
    </location>
</feature>
<dbReference type="InterPro" id="IPR029021">
    <property type="entry name" value="Prot-tyrosine_phosphatase-like"/>
</dbReference>
<dbReference type="OrthoDB" id="6123911at2759"/>
<keyword evidence="1" id="KW-0732">Signal</keyword>
<dbReference type="SUPFAM" id="SSF52799">
    <property type="entry name" value="(Phosphotyrosine protein) phosphatases II"/>
    <property type="match status" value="1"/>
</dbReference>
<proteinExistence type="predicted"/>
<comment type="caution">
    <text evidence="2">The sequence shown here is derived from an EMBL/GenBank/DDBJ whole genome shotgun (WGS) entry which is preliminary data.</text>
</comment>
<accession>A0A210R422</accession>
<gene>
    <name evidence="2" type="ORF">KP79_PYT11155</name>
</gene>
<protein>
    <submittedName>
        <fullName evidence="2">Uncharacterized protein</fullName>
    </submittedName>
</protein>
<keyword evidence="3" id="KW-1185">Reference proteome</keyword>
<reference evidence="2 3" key="1">
    <citation type="journal article" date="2017" name="Nat. Ecol. Evol.">
        <title>Scallop genome provides insights into evolution of bilaterian karyotype and development.</title>
        <authorList>
            <person name="Wang S."/>
            <person name="Zhang J."/>
            <person name="Jiao W."/>
            <person name="Li J."/>
            <person name="Xun X."/>
            <person name="Sun Y."/>
            <person name="Guo X."/>
            <person name="Huan P."/>
            <person name="Dong B."/>
            <person name="Zhang L."/>
            <person name="Hu X."/>
            <person name="Sun X."/>
            <person name="Wang J."/>
            <person name="Zhao C."/>
            <person name="Wang Y."/>
            <person name="Wang D."/>
            <person name="Huang X."/>
            <person name="Wang R."/>
            <person name="Lv J."/>
            <person name="Li Y."/>
            <person name="Zhang Z."/>
            <person name="Liu B."/>
            <person name="Lu W."/>
            <person name="Hui Y."/>
            <person name="Liang J."/>
            <person name="Zhou Z."/>
            <person name="Hou R."/>
            <person name="Li X."/>
            <person name="Liu Y."/>
            <person name="Li H."/>
            <person name="Ning X."/>
            <person name="Lin Y."/>
            <person name="Zhao L."/>
            <person name="Xing Q."/>
            <person name="Dou J."/>
            <person name="Li Y."/>
            <person name="Mao J."/>
            <person name="Guo H."/>
            <person name="Dou H."/>
            <person name="Li T."/>
            <person name="Mu C."/>
            <person name="Jiang W."/>
            <person name="Fu Q."/>
            <person name="Fu X."/>
            <person name="Miao Y."/>
            <person name="Liu J."/>
            <person name="Yu Q."/>
            <person name="Li R."/>
            <person name="Liao H."/>
            <person name="Li X."/>
            <person name="Kong Y."/>
            <person name="Jiang Z."/>
            <person name="Chourrout D."/>
            <person name="Li R."/>
            <person name="Bao Z."/>
        </authorList>
    </citation>
    <scope>NUCLEOTIDE SEQUENCE [LARGE SCALE GENOMIC DNA]</scope>
    <source>
        <strain evidence="2 3">PY_sf001</strain>
    </source>
</reference>
<evidence type="ECO:0000313" key="2">
    <source>
        <dbReference type="EMBL" id="OWF55705.1"/>
    </source>
</evidence>
<dbReference type="Proteomes" id="UP000242188">
    <property type="component" value="Unassembled WGS sequence"/>
</dbReference>
<name>A0A210R422_MIZYE</name>
<dbReference type="Gene3D" id="3.90.190.10">
    <property type="entry name" value="Protein tyrosine phosphatase superfamily"/>
    <property type="match status" value="3"/>
</dbReference>
<organism evidence="2 3">
    <name type="scientific">Mizuhopecten yessoensis</name>
    <name type="common">Japanese scallop</name>
    <name type="synonym">Patinopecten yessoensis</name>
    <dbReference type="NCBI Taxonomy" id="6573"/>
    <lineage>
        <taxon>Eukaryota</taxon>
        <taxon>Metazoa</taxon>
        <taxon>Spiralia</taxon>
        <taxon>Lophotrochozoa</taxon>
        <taxon>Mollusca</taxon>
        <taxon>Bivalvia</taxon>
        <taxon>Autobranchia</taxon>
        <taxon>Pteriomorphia</taxon>
        <taxon>Pectinida</taxon>
        <taxon>Pectinoidea</taxon>
        <taxon>Pectinidae</taxon>
        <taxon>Mizuhopecten</taxon>
    </lineage>
</organism>
<sequence>MTLALTLRLVSLRLIVTHLRAAHVQQSSRTYVDTLAQRGNPGLRAPKKLWWAKELTPDFHVAGRLSERQIKYAADGGFKSIVSLYHYDEPSKIGEEYLPTSEEAAAIAKQSGLQHRVVLESGNSDWASVQAVDKLSAIMPTLEKPVLLHCHRAYTISFVTMMHMANASKHNPNYKPQVDIQKFYKMAAAMGIDFTMDFTQKTAAEITGEEIPENLPTPNVVPKVWYDYWMAHPVYKNWYTAGQIRESHLEKLQMDGFIHVINMRMGVDDENGNPSQEQVTLINVKDGTPTYGNKETGPRQIPNTLKNLVVDSEKDNSYVAKDSNANFESRNPGEFGDEIGYNEDRERQVLEKAGFQYHHMPVLSGGKFSPELFGKYKDKLLEIGRTGEPVLVHCASAHRVAYMTVLAAALQYNKDLDWALQRTRELGFVVSPTEHKDVYLMYAAWLDSNKFNSTKDEL</sequence>
<evidence type="ECO:0000313" key="3">
    <source>
        <dbReference type="Proteomes" id="UP000242188"/>
    </source>
</evidence>
<evidence type="ECO:0000256" key="1">
    <source>
        <dbReference type="SAM" id="SignalP"/>
    </source>
</evidence>
<feature type="chain" id="PRO_5012351999" evidence="1">
    <location>
        <begin position="22"/>
        <end position="458"/>
    </location>
</feature>